<dbReference type="PANTHER" id="PTHR37168:SF1">
    <property type="entry name" value="CRISPR-ASSOCIATED EXONUCLEASE CAS4"/>
    <property type="match status" value="1"/>
</dbReference>
<keyword evidence="12" id="KW-1185">Reference proteome</keyword>
<evidence type="ECO:0000256" key="6">
    <source>
        <dbReference type="ARBA" id="ARBA00023014"/>
    </source>
</evidence>
<dbReference type="EMBL" id="JBHTNU010000012">
    <property type="protein sequence ID" value="MFD1427748.1"/>
    <property type="molecule type" value="Genomic_DNA"/>
</dbReference>
<evidence type="ECO:0000256" key="7">
    <source>
        <dbReference type="ARBA" id="ARBA00023118"/>
    </source>
</evidence>
<dbReference type="PANTHER" id="PTHR37168">
    <property type="entry name" value="CRISPR-ASSOCIATED EXONUCLEASE CAS4"/>
    <property type="match status" value="1"/>
</dbReference>
<dbReference type="GO" id="GO:0016787">
    <property type="term" value="F:hydrolase activity"/>
    <property type="evidence" value="ECO:0007669"/>
    <property type="project" value="UniProtKB-KW"/>
</dbReference>
<keyword evidence="1 9" id="KW-0540">Nuclease</keyword>
<keyword evidence="4 9" id="KW-0269">Exonuclease</keyword>
<keyword evidence="7 9" id="KW-0051">Antiviral defense</keyword>
<keyword evidence="3 9" id="KW-0378">Hydrolase</keyword>
<dbReference type="Pfam" id="PF01930">
    <property type="entry name" value="Cas_Cas4"/>
    <property type="match status" value="1"/>
</dbReference>
<dbReference type="RefSeq" id="WP_380165995.1">
    <property type="nucleotide sequence ID" value="NZ_JBHTNU010000012.1"/>
</dbReference>
<protein>
    <recommendedName>
        <fullName evidence="9">CRISPR-associated exonuclease Cas4</fullName>
        <ecNumber evidence="9">3.1.12.1</ecNumber>
    </recommendedName>
</protein>
<reference evidence="12" key="1">
    <citation type="journal article" date="2019" name="Int. J. Syst. Evol. Microbiol.">
        <title>The Global Catalogue of Microorganisms (GCM) 10K type strain sequencing project: providing services to taxonomists for standard genome sequencing and annotation.</title>
        <authorList>
            <consortium name="The Broad Institute Genomics Platform"/>
            <consortium name="The Broad Institute Genome Sequencing Center for Infectious Disease"/>
            <person name="Wu L."/>
            <person name="Ma J."/>
        </authorList>
    </citation>
    <scope>NUCLEOTIDE SEQUENCE [LARGE SCALE GENOMIC DNA]</scope>
    <source>
        <strain evidence="12">S1</strain>
    </source>
</reference>
<evidence type="ECO:0000256" key="1">
    <source>
        <dbReference type="ARBA" id="ARBA00022722"/>
    </source>
</evidence>
<evidence type="ECO:0000256" key="5">
    <source>
        <dbReference type="ARBA" id="ARBA00023004"/>
    </source>
</evidence>
<keyword evidence="8 9" id="KW-0464">Manganese</keyword>
<dbReference type="InterPro" id="IPR011604">
    <property type="entry name" value="PDDEXK-like_dom_sf"/>
</dbReference>
<keyword evidence="5 9" id="KW-0408">Iron</keyword>
<comment type="similarity">
    <text evidence="9">Belongs to the CRISPR-associated exonuclease Cas4 family.</text>
</comment>
<comment type="caution">
    <text evidence="11">The sequence shown here is derived from an EMBL/GenBank/DDBJ whole genome shotgun (WGS) entry which is preliminary data.</text>
</comment>
<gene>
    <name evidence="11" type="primary">cas4</name>
    <name evidence="11" type="ORF">ACFQ4Y_12620</name>
</gene>
<organism evidence="11 12">
    <name type="scientific">Kroppenstedtia sanguinis</name>
    <dbReference type="NCBI Taxonomy" id="1380684"/>
    <lineage>
        <taxon>Bacteria</taxon>
        <taxon>Bacillati</taxon>
        <taxon>Bacillota</taxon>
        <taxon>Bacilli</taxon>
        <taxon>Bacillales</taxon>
        <taxon>Thermoactinomycetaceae</taxon>
        <taxon>Kroppenstedtia</taxon>
    </lineage>
</organism>
<evidence type="ECO:0000256" key="8">
    <source>
        <dbReference type="ARBA" id="ARBA00023211"/>
    </source>
</evidence>
<comment type="cofactor">
    <cofactor evidence="9">
        <name>iron-sulfur cluster</name>
        <dbReference type="ChEBI" id="CHEBI:30408"/>
    </cofactor>
</comment>
<dbReference type="InterPro" id="IPR013343">
    <property type="entry name" value="CRISPR-assoc_prot_Cas4"/>
</dbReference>
<evidence type="ECO:0000313" key="12">
    <source>
        <dbReference type="Proteomes" id="UP001597282"/>
    </source>
</evidence>
<evidence type="ECO:0000256" key="2">
    <source>
        <dbReference type="ARBA" id="ARBA00022723"/>
    </source>
</evidence>
<evidence type="ECO:0000259" key="10">
    <source>
        <dbReference type="Pfam" id="PF01930"/>
    </source>
</evidence>
<evidence type="ECO:0000256" key="3">
    <source>
        <dbReference type="ARBA" id="ARBA00022801"/>
    </source>
</evidence>
<sequence length="170" mass="20073">MAASISGVQVYYYSVCKRKLWLFSKGITFEHENDRVLQGKVLHERSYPYLEQKEQLIDNAFKIDAVEGEYIREVKISSKISEADRMQVLYYLYQLRRRGVNKKGLISYTKERKTEEIELTPVEEKKLEENLQKILELLHQPVPPAVKRLPYCNQCAYHSFCYAGEEIKDE</sequence>
<evidence type="ECO:0000256" key="9">
    <source>
        <dbReference type="RuleBase" id="RU365022"/>
    </source>
</evidence>
<evidence type="ECO:0000256" key="4">
    <source>
        <dbReference type="ARBA" id="ARBA00022839"/>
    </source>
</evidence>
<name>A0ABW4CCU2_9BACL</name>
<accession>A0ABW4CCU2</accession>
<keyword evidence="6 9" id="KW-0411">Iron-sulfur</keyword>
<dbReference type="Gene3D" id="3.90.320.10">
    <property type="match status" value="1"/>
</dbReference>
<dbReference type="InterPro" id="IPR022765">
    <property type="entry name" value="Dna2/Cas4_DUF83"/>
</dbReference>
<proteinExistence type="inferred from homology"/>
<comment type="function">
    <text evidence="9">CRISPR (clustered regularly interspaced short palindromic repeat) is an adaptive immune system that provides protection against mobile genetic elements (viruses, transposable elements and conjugative plasmids). CRISPR clusters contain sequences complementary to antecedent mobile elements and target invading nucleic acids. CRISPR clusters are transcribed and processed into CRISPR RNA (crRNA).</text>
</comment>
<comment type="cofactor">
    <cofactor evidence="9">
        <name>Mg(2+)</name>
        <dbReference type="ChEBI" id="CHEBI:18420"/>
    </cofactor>
    <cofactor evidence="9">
        <name>Mn(2+)</name>
        <dbReference type="ChEBI" id="CHEBI:29035"/>
    </cofactor>
    <text evidence="9">Mg(2+) or Mn(2+) required for ssDNA cleavage activity.</text>
</comment>
<evidence type="ECO:0000313" key="11">
    <source>
        <dbReference type="EMBL" id="MFD1427748.1"/>
    </source>
</evidence>
<dbReference type="NCBIfam" id="TIGR00372">
    <property type="entry name" value="cas4"/>
    <property type="match status" value="1"/>
</dbReference>
<feature type="domain" description="DUF83" evidence="10">
    <location>
        <begin position="7"/>
        <end position="162"/>
    </location>
</feature>
<dbReference type="EC" id="3.1.12.1" evidence="9"/>
<keyword evidence="2 9" id="KW-0479">Metal-binding</keyword>
<dbReference type="Proteomes" id="UP001597282">
    <property type="component" value="Unassembled WGS sequence"/>
</dbReference>